<keyword evidence="1" id="KW-0285">Flavoprotein</keyword>
<name>A0A3D8JX26_9BURK</name>
<dbReference type="InterPro" id="IPR036188">
    <property type="entry name" value="FAD/NAD-bd_sf"/>
</dbReference>
<evidence type="ECO:0000313" key="4">
    <source>
        <dbReference type="EMBL" id="RDU97693.1"/>
    </source>
</evidence>
<protein>
    <submittedName>
        <fullName evidence="4">NAD(P)/FAD-dependent oxidoreductase</fullName>
    </submittedName>
</protein>
<evidence type="ECO:0000259" key="3">
    <source>
        <dbReference type="Pfam" id="PF07992"/>
    </source>
</evidence>
<evidence type="ECO:0000256" key="1">
    <source>
        <dbReference type="ARBA" id="ARBA00022630"/>
    </source>
</evidence>
<dbReference type="InterPro" id="IPR023753">
    <property type="entry name" value="FAD/NAD-binding_dom"/>
</dbReference>
<dbReference type="PRINTS" id="PR00368">
    <property type="entry name" value="FADPNR"/>
</dbReference>
<proteinExistence type="predicted"/>
<dbReference type="RefSeq" id="WP_115534882.1">
    <property type="nucleotide sequence ID" value="NZ_QRGA01000009.1"/>
</dbReference>
<accession>A0A3D8JX26</accession>
<dbReference type="Gene3D" id="3.50.50.60">
    <property type="entry name" value="FAD/NAD(P)-binding domain"/>
    <property type="match status" value="2"/>
</dbReference>
<organism evidence="4 5">
    <name type="scientific">Trinickia dinghuensis</name>
    <dbReference type="NCBI Taxonomy" id="2291023"/>
    <lineage>
        <taxon>Bacteria</taxon>
        <taxon>Pseudomonadati</taxon>
        <taxon>Pseudomonadota</taxon>
        <taxon>Betaproteobacteria</taxon>
        <taxon>Burkholderiales</taxon>
        <taxon>Burkholderiaceae</taxon>
        <taxon>Trinickia</taxon>
    </lineage>
</organism>
<dbReference type="Proteomes" id="UP000256838">
    <property type="component" value="Unassembled WGS sequence"/>
</dbReference>
<evidence type="ECO:0000256" key="2">
    <source>
        <dbReference type="ARBA" id="ARBA00023002"/>
    </source>
</evidence>
<dbReference type="PRINTS" id="PR00469">
    <property type="entry name" value="PNDRDTASEII"/>
</dbReference>
<sequence>MQEHYDVIVVGGSFAGLSAAMQLARARRRVCLIDAGRPRNRFASHAHGFFGQDGVPPSEVVAHATAQLLQYPTVSLIKGEARKAYGEAGGFDVDLADGFSVHASRLILATGVRDVLPAVPGIEARWGVSVLHCPYCHGYEVGDRQLGVLATHPLSIHQALLIPDWGPTTWFTQGIVEPTAEEAAHLHARGVIVERTPVAEIVGAAPGIDALRLIDGREISIDALFVGARTALTSDLAVQLGCAIDEGPLGPVIRVGDWKETSVAGVFAAGDASSAMTNATFASAAGVAAGVAAHRSLIFPA</sequence>
<dbReference type="SUPFAM" id="SSF51905">
    <property type="entry name" value="FAD/NAD(P)-binding domain"/>
    <property type="match status" value="1"/>
</dbReference>
<comment type="caution">
    <text evidence="4">The sequence shown here is derived from an EMBL/GenBank/DDBJ whole genome shotgun (WGS) entry which is preliminary data.</text>
</comment>
<feature type="domain" description="FAD/NAD(P)-binding" evidence="3">
    <location>
        <begin position="5"/>
        <end position="127"/>
    </location>
</feature>
<reference evidence="4 5" key="1">
    <citation type="submission" date="2018-08" db="EMBL/GenBank/DDBJ databases">
        <title>Paraburkholderia sp. DHOM06 isolated from forest soil.</title>
        <authorList>
            <person name="Gao Z.-H."/>
            <person name="Qiu L.-H."/>
        </authorList>
    </citation>
    <scope>NUCLEOTIDE SEQUENCE [LARGE SCALE GENOMIC DNA]</scope>
    <source>
        <strain evidence="4 5">DHOM06</strain>
    </source>
</reference>
<dbReference type="EMBL" id="QRGA01000009">
    <property type="protein sequence ID" value="RDU97693.1"/>
    <property type="molecule type" value="Genomic_DNA"/>
</dbReference>
<feature type="domain" description="FAD/NAD(P)-binding" evidence="3">
    <location>
        <begin position="183"/>
        <end position="286"/>
    </location>
</feature>
<dbReference type="PANTHER" id="PTHR48105">
    <property type="entry name" value="THIOREDOXIN REDUCTASE 1-RELATED-RELATED"/>
    <property type="match status" value="1"/>
</dbReference>
<keyword evidence="5" id="KW-1185">Reference proteome</keyword>
<dbReference type="OrthoDB" id="9786503at2"/>
<dbReference type="Pfam" id="PF07992">
    <property type="entry name" value="Pyr_redox_2"/>
    <property type="match status" value="2"/>
</dbReference>
<dbReference type="InterPro" id="IPR050097">
    <property type="entry name" value="Ferredoxin-NADP_redctase_2"/>
</dbReference>
<gene>
    <name evidence="4" type="ORF">DWV00_17660</name>
</gene>
<dbReference type="AlphaFoldDB" id="A0A3D8JX26"/>
<evidence type="ECO:0000313" key="5">
    <source>
        <dbReference type="Proteomes" id="UP000256838"/>
    </source>
</evidence>
<keyword evidence="2" id="KW-0560">Oxidoreductase</keyword>
<dbReference type="GO" id="GO:0016491">
    <property type="term" value="F:oxidoreductase activity"/>
    <property type="evidence" value="ECO:0007669"/>
    <property type="project" value="UniProtKB-KW"/>
</dbReference>